<dbReference type="EMBL" id="CP071503">
    <property type="protein sequence ID" value="QSX33074.1"/>
    <property type="molecule type" value="Genomic_DNA"/>
</dbReference>
<proteinExistence type="predicted"/>
<keyword evidence="4" id="KW-1185">Reference proteome</keyword>
<dbReference type="SMART" id="SM00065">
    <property type="entry name" value="GAF"/>
    <property type="match status" value="1"/>
</dbReference>
<dbReference type="Pfam" id="PF00990">
    <property type="entry name" value="GGDEF"/>
    <property type="match status" value="1"/>
</dbReference>
<feature type="domain" description="EAL" evidence="1">
    <location>
        <begin position="471"/>
        <end position="726"/>
    </location>
</feature>
<name>A0ABX7QNM8_9GAMM</name>
<dbReference type="Gene3D" id="3.30.70.270">
    <property type="match status" value="1"/>
</dbReference>
<reference evidence="3 4" key="1">
    <citation type="submission" date="2021-03" db="EMBL/GenBank/DDBJ databases">
        <title>Novel species identification of genus Shewanella.</title>
        <authorList>
            <person name="Liu G."/>
            <person name="Zhang Q."/>
        </authorList>
    </citation>
    <scope>NUCLEOTIDE SEQUENCE [LARGE SCALE GENOMIC DNA]</scope>
    <source>
        <strain evidence="3 4">FJAT-51800</strain>
    </source>
</reference>
<accession>A0ABX7QNM8</accession>
<evidence type="ECO:0000259" key="2">
    <source>
        <dbReference type="PROSITE" id="PS50887"/>
    </source>
</evidence>
<evidence type="ECO:0000313" key="3">
    <source>
        <dbReference type="EMBL" id="QSX33074.1"/>
    </source>
</evidence>
<dbReference type="NCBIfam" id="TIGR00254">
    <property type="entry name" value="GGDEF"/>
    <property type="match status" value="1"/>
</dbReference>
<dbReference type="CDD" id="cd01948">
    <property type="entry name" value="EAL"/>
    <property type="match status" value="1"/>
</dbReference>
<dbReference type="InterPro" id="IPR001633">
    <property type="entry name" value="EAL_dom"/>
</dbReference>
<dbReference type="InterPro" id="IPR000160">
    <property type="entry name" value="GGDEF_dom"/>
</dbReference>
<dbReference type="Gene3D" id="3.30.450.40">
    <property type="match status" value="1"/>
</dbReference>
<evidence type="ECO:0000259" key="1">
    <source>
        <dbReference type="PROSITE" id="PS50883"/>
    </source>
</evidence>
<evidence type="ECO:0000313" key="4">
    <source>
        <dbReference type="Proteomes" id="UP000662770"/>
    </source>
</evidence>
<dbReference type="Proteomes" id="UP000662770">
    <property type="component" value="Chromosome"/>
</dbReference>
<dbReference type="CDD" id="cd01949">
    <property type="entry name" value="GGDEF"/>
    <property type="match status" value="1"/>
</dbReference>
<dbReference type="InterPro" id="IPR052155">
    <property type="entry name" value="Biofilm_reg_signaling"/>
</dbReference>
<organism evidence="3 4">
    <name type="scientific">Shewanella avicenniae</name>
    <dbReference type="NCBI Taxonomy" id="2814294"/>
    <lineage>
        <taxon>Bacteria</taxon>
        <taxon>Pseudomonadati</taxon>
        <taxon>Pseudomonadota</taxon>
        <taxon>Gammaproteobacteria</taxon>
        <taxon>Alteromonadales</taxon>
        <taxon>Shewanellaceae</taxon>
        <taxon>Shewanella</taxon>
    </lineage>
</organism>
<dbReference type="SUPFAM" id="SSF55781">
    <property type="entry name" value="GAF domain-like"/>
    <property type="match status" value="1"/>
</dbReference>
<dbReference type="Pfam" id="PF00563">
    <property type="entry name" value="EAL"/>
    <property type="match status" value="1"/>
</dbReference>
<dbReference type="RefSeq" id="WP_207354310.1">
    <property type="nucleotide sequence ID" value="NZ_CP071503.1"/>
</dbReference>
<dbReference type="PANTHER" id="PTHR44757:SF4">
    <property type="entry name" value="DIGUANYLATE CYCLASE DGCE-RELATED"/>
    <property type="match status" value="1"/>
</dbReference>
<dbReference type="PROSITE" id="PS50887">
    <property type="entry name" value="GGDEF"/>
    <property type="match status" value="1"/>
</dbReference>
<dbReference type="InterPro" id="IPR035919">
    <property type="entry name" value="EAL_sf"/>
</dbReference>
<sequence>MAQQFTAPLQQTLMQLFSDAPLVTLEQNVDRALELITAQLACDGVFVLSPLSVRGHLSARNLYLKPQFNSGQGVREWALGKTPFFRELVKQSKLFVLSSLAQLPKDATLEKQMLRQWHVKSLVVLPPVKLGDTLIALGAVDCQQEQQWSDGFIEQLQHAQALIASAMELTRIAQALLLSERRYHELFHQLPLACAQLNRRDELVMMNRIAELTLLTSDNPNLLQSVREEDRENLRETLSMVRDGVLGQAWCEVGIAHGAELSWQRLGLYPAQSDRQNLIVIAEDVSERRRLASELSFQANYDVLTGLPNRAHFEDMLQRLLMESQQTPVCIAFVDLDQFRVINNISGHMAGDRLICQVAERLKLLVRKGDIVARLSGDEFAILMHACNRDSAAVIAERICGQIRGHEFRWQGRDHKVSASIGIAPLERSEEDIYAVMAQADAACRLAKDLGRNQYQIYDERDNRFKRFYTEMTASLEIIEALANDRFQLYFQEIRSIKGKGEGLHLEILLRMRRENGELLSPGVFFPAAERYNLVSRVDRWVIDHLLRWGNAHPELWQQCEQLSVNLSAASIGELEFMEWLQNQLLAESELAAKLCFEITETAMLSQVEQSCQLLDMLQVLGCKLAMDDFGVGFSSFSYLKKLALDYVKIDGQFVVNLCDDPADRAIVSAVCQLAKDLQFQTVAEFVESEQIYQQLAEIGVDYAQGYAIHKPMPLDDIATLLPQAPTSPQSVG</sequence>
<dbReference type="InterPro" id="IPR003018">
    <property type="entry name" value="GAF"/>
</dbReference>
<feature type="domain" description="GGDEF" evidence="2">
    <location>
        <begin position="327"/>
        <end position="460"/>
    </location>
</feature>
<dbReference type="SMART" id="SM00267">
    <property type="entry name" value="GGDEF"/>
    <property type="match status" value="1"/>
</dbReference>
<gene>
    <name evidence="3" type="ORF">JYB87_15280</name>
</gene>
<dbReference type="PANTHER" id="PTHR44757">
    <property type="entry name" value="DIGUANYLATE CYCLASE DGCP"/>
    <property type="match status" value="1"/>
</dbReference>
<dbReference type="InterPro" id="IPR029787">
    <property type="entry name" value="Nucleotide_cyclase"/>
</dbReference>
<dbReference type="InterPro" id="IPR043128">
    <property type="entry name" value="Rev_trsase/Diguanyl_cyclase"/>
</dbReference>
<dbReference type="InterPro" id="IPR029016">
    <property type="entry name" value="GAF-like_dom_sf"/>
</dbReference>
<dbReference type="Gene3D" id="3.20.20.450">
    <property type="entry name" value="EAL domain"/>
    <property type="match status" value="1"/>
</dbReference>
<dbReference type="SMART" id="SM00052">
    <property type="entry name" value="EAL"/>
    <property type="match status" value="1"/>
</dbReference>
<protein>
    <submittedName>
        <fullName evidence="3">EAL domain-containing protein</fullName>
    </submittedName>
</protein>
<dbReference type="SUPFAM" id="SSF55073">
    <property type="entry name" value="Nucleotide cyclase"/>
    <property type="match status" value="1"/>
</dbReference>
<dbReference type="SUPFAM" id="SSF141868">
    <property type="entry name" value="EAL domain-like"/>
    <property type="match status" value="1"/>
</dbReference>
<dbReference type="PROSITE" id="PS50883">
    <property type="entry name" value="EAL"/>
    <property type="match status" value="1"/>
</dbReference>